<sequence>MLKATIAIIASLLTFIPAVLSATDPIGGRYSFSLTTFSPNGKLPQLSHAIKATTLGSPIVAVRNLNGIALASLQTLPSPLMNDNGTPTFFKITNSIVLGHTGVNADGRVVANAAQRLAVEHAFTFQEEIPINVLLEELALLFQDYTMKAGVRPFGCSIVVASANDGIFAIDPAGTVTKVDQGVLILGKGNNEENIGNIKKSVQDHHTSQDMERILEKTIKENFTEFGVLSNCQSVIIASASVKEDKFKSSKISP</sequence>
<keyword evidence="2" id="KW-0732">Signal</keyword>
<evidence type="ECO:0000313" key="4">
    <source>
        <dbReference type="EMBL" id="GFH51787.1"/>
    </source>
</evidence>
<evidence type="ECO:0000256" key="1">
    <source>
        <dbReference type="ARBA" id="ARBA00022942"/>
    </source>
</evidence>
<dbReference type="Gene3D" id="3.60.20.10">
    <property type="entry name" value="Glutamine Phosphoribosylpyrophosphate, subunit 1, domain 1"/>
    <property type="match status" value="1"/>
</dbReference>
<protein>
    <recommendedName>
        <fullName evidence="3">Proteasome alpha-type subunits domain-containing protein</fullName>
    </recommendedName>
</protein>
<dbReference type="GO" id="GO:0006511">
    <property type="term" value="P:ubiquitin-dependent protein catabolic process"/>
    <property type="evidence" value="ECO:0007669"/>
    <property type="project" value="InterPro"/>
</dbReference>
<dbReference type="InterPro" id="IPR001353">
    <property type="entry name" value="Proteasome_sua/b"/>
</dbReference>
<dbReference type="GO" id="GO:0019773">
    <property type="term" value="C:proteasome core complex, alpha-subunit complex"/>
    <property type="evidence" value="ECO:0007669"/>
    <property type="project" value="InterPro"/>
</dbReference>
<keyword evidence="1" id="KW-0647">Proteasome</keyword>
<evidence type="ECO:0000259" key="3">
    <source>
        <dbReference type="SMART" id="SM00948"/>
    </source>
</evidence>
<accession>A0AAD3CTH4</accession>
<evidence type="ECO:0000256" key="2">
    <source>
        <dbReference type="SAM" id="SignalP"/>
    </source>
</evidence>
<dbReference type="Pfam" id="PF00227">
    <property type="entry name" value="Proteasome"/>
    <property type="match status" value="1"/>
</dbReference>
<keyword evidence="5" id="KW-1185">Reference proteome</keyword>
<dbReference type="SMART" id="SM00948">
    <property type="entry name" value="Proteasome_A_N"/>
    <property type="match status" value="1"/>
</dbReference>
<dbReference type="SUPFAM" id="SSF56235">
    <property type="entry name" value="N-terminal nucleophile aminohydrolases (Ntn hydrolases)"/>
    <property type="match status" value="1"/>
</dbReference>
<proteinExistence type="predicted"/>
<dbReference type="PANTHER" id="PTHR11599">
    <property type="entry name" value="PROTEASOME SUBUNIT ALPHA/BETA"/>
    <property type="match status" value="1"/>
</dbReference>
<dbReference type="InterPro" id="IPR000426">
    <property type="entry name" value="Proteasome_asu_N"/>
</dbReference>
<organism evidence="4 5">
    <name type="scientific">Chaetoceros tenuissimus</name>
    <dbReference type="NCBI Taxonomy" id="426638"/>
    <lineage>
        <taxon>Eukaryota</taxon>
        <taxon>Sar</taxon>
        <taxon>Stramenopiles</taxon>
        <taxon>Ochrophyta</taxon>
        <taxon>Bacillariophyta</taxon>
        <taxon>Coscinodiscophyceae</taxon>
        <taxon>Chaetocerotophycidae</taxon>
        <taxon>Chaetocerotales</taxon>
        <taxon>Chaetocerotaceae</taxon>
        <taxon>Chaetoceros</taxon>
    </lineage>
</organism>
<feature type="signal peptide" evidence="2">
    <location>
        <begin position="1"/>
        <end position="21"/>
    </location>
</feature>
<feature type="domain" description="Proteasome alpha-type subunits" evidence="3">
    <location>
        <begin position="30"/>
        <end position="52"/>
    </location>
</feature>
<dbReference type="AlphaFoldDB" id="A0AAD3CTH4"/>
<dbReference type="EMBL" id="BLLK01000045">
    <property type="protein sequence ID" value="GFH51787.1"/>
    <property type="molecule type" value="Genomic_DNA"/>
</dbReference>
<feature type="chain" id="PRO_5042181689" description="Proteasome alpha-type subunits domain-containing protein" evidence="2">
    <location>
        <begin position="22"/>
        <end position="254"/>
    </location>
</feature>
<name>A0AAD3CTH4_9STRA</name>
<dbReference type="InterPro" id="IPR050115">
    <property type="entry name" value="Proteasome_alpha"/>
</dbReference>
<dbReference type="InterPro" id="IPR029055">
    <property type="entry name" value="Ntn_hydrolases_N"/>
</dbReference>
<evidence type="ECO:0000313" key="5">
    <source>
        <dbReference type="Proteomes" id="UP001054902"/>
    </source>
</evidence>
<dbReference type="Proteomes" id="UP001054902">
    <property type="component" value="Unassembled WGS sequence"/>
</dbReference>
<gene>
    <name evidence="4" type="ORF">CTEN210_08263</name>
</gene>
<comment type="caution">
    <text evidence="4">The sequence shown here is derived from an EMBL/GenBank/DDBJ whole genome shotgun (WGS) entry which is preliminary data.</text>
</comment>
<reference evidence="4 5" key="1">
    <citation type="journal article" date="2021" name="Sci. Rep.">
        <title>The genome of the diatom Chaetoceros tenuissimus carries an ancient integrated fragment of an extant virus.</title>
        <authorList>
            <person name="Hongo Y."/>
            <person name="Kimura K."/>
            <person name="Takaki Y."/>
            <person name="Yoshida Y."/>
            <person name="Baba S."/>
            <person name="Kobayashi G."/>
            <person name="Nagasaki K."/>
            <person name="Hano T."/>
            <person name="Tomaru Y."/>
        </authorList>
    </citation>
    <scope>NUCLEOTIDE SEQUENCE [LARGE SCALE GENOMIC DNA]</scope>
    <source>
        <strain evidence="4 5">NIES-3715</strain>
    </source>
</reference>